<feature type="region of interest" description="Disordered" evidence="1">
    <location>
        <begin position="1"/>
        <end position="22"/>
    </location>
</feature>
<dbReference type="VEuPathDB" id="FungiDB:CDV56_108552"/>
<comment type="caution">
    <text evidence="2">The sequence shown here is derived from an EMBL/GenBank/DDBJ whole genome shotgun (WGS) entry which is preliminary data.</text>
</comment>
<dbReference type="EMBL" id="NKHU02000020">
    <property type="protein sequence ID" value="RHZ64940.1"/>
    <property type="molecule type" value="Genomic_DNA"/>
</dbReference>
<sequence>MNDEPPNYDEATAPDSAAAQMESQAPFKGCGTRFAMLSLAWTDRIRLMRFPESITVLISEVLNQLWPKGIQDVQAYDDSLEIKLRGNPFAHGLDDEKIAIRIAIMGILNEFAKEGWLVPPTGGRVGRIGNYAPFGQKGKYFLDLKAVSPYRRMC</sequence>
<evidence type="ECO:0000256" key="1">
    <source>
        <dbReference type="SAM" id="MobiDB-lite"/>
    </source>
</evidence>
<proteinExistence type="predicted"/>
<dbReference type="GeneID" id="38130526"/>
<dbReference type="PANTHER" id="PTHR38696">
    <property type="entry name" value="MEDIATOR OF RNA POLYMERASE II TRANSCRIPTION SUBUNIT 13"/>
    <property type="match status" value="1"/>
</dbReference>
<evidence type="ECO:0000313" key="2">
    <source>
        <dbReference type="EMBL" id="RHZ64940.1"/>
    </source>
</evidence>
<dbReference type="PANTHER" id="PTHR38696:SF1">
    <property type="entry name" value="MEDIATOR OF RNA POLYMERASE II TRANSCRIPTION SUBUNIT 13"/>
    <property type="match status" value="1"/>
</dbReference>
<organism evidence="2 3">
    <name type="scientific">Aspergillus thermomutatus</name>
    <name type="common">Neosartorya pseudofischeri</name>
    <dbReference type="NCBI Taxonomy" id="41047"/>
    <lineage>
        <taxon>Eukaryota</taxon>
        <taxon>Fungi</taxon>
        <taxon>Dikarya</taxon>
        <taxon>Ascomycota</taxon>
        <taxon>Pezizomycotina</taxon>
        <taxon>Eurotiomycetes</taxon>
        <taxon>Eurotiomycetidae</taxon>
        <taxon>Eurotiales</taxon>
        <taxon>Aspergillaceae</taxon>
        <taxon>Aspergillus</taxon>
        <taxon>Aspergillus subgen. Fumigati</taxon>
    </lineage>
</organism>
<gene>
    <name evidence="2" type="ORF">CDV56_108552</name>
</gene>
<name>A0A397HWF8_ASPTH</name>
<dbReference type="RefSeq" id="XP_026617679.1">
    <property type="nucleotide sequence ID" value="XM_026762171.1"/>
</dbReference>
<protein>
    <submittedName>
        <fullName evidence="2">Uncharacterized protein</fullName>
    </submittedName>
</protein>
<evidence type="ECO:0000313" key="3">
    <source>
        <dbReference type="Proteomes" id="UP000215305"/>
    </source>
</evidence>
<keyword evidence="3" id="KW-1185">Reference proteome</keyword>
<dbReference type="AlphaFoldDB" id="A0A397HWF8"/>
<accession>A0A397HWF8</accession>
<reference evidence="2" key="1">
    <citation type="submission" date="2018-08" db="EMBL/GenBank/DDBJ databases">
        <title>Draft genome sequence of azole-resistant Aspergillus thermomutatus (Neosartorya pseudofischeri) strain HMR AF 39, isolated from a human nasal aspirate.</title>
        <authorList>
            <person name="Parent-Michaud M."/>
            <person name="Dufresne P.J."/>
            <person name="Fournier E."/>
            <person name="Martineau C."/>
            <person name="Moreira S."/>
            <person name="Perkins V."/>
            <person name="De Repentigny L."/>
            <person name="Dufresne S.F."/>
        </authorList>
    </citation>
    <scope>NUCLEOTIDE SEQUENCE [LARGE SCALE GENOMIC DNA]</scope>
    <source>
        <strain evidence="2">HMR AF 39</strain>
    </source>
</reference>
<dbReference type="OrthoDB" id="58379at2759"/>
<dbReference type="Proteomes" id="UP000215305">
    <property type="component" value="Unassembled WGS sequence"/>
</dbReference>
<dbReference type="STRING" id="41047.A0A397HWF8"/>